<dbReference type="InterPro" id="IPR008927">
    <property type="entry name" value="6-PGluconate_DH-like_C_sf"/>
</dbReference>
<reference evidence="7 8" key="1">
    <citation type="submission" date="2020-04" db="EMBL/GenBank/DDBJ databases">
        <title>Gordonia sp. nov. TBRC 11910.</title>
        <authorList>
            <person name="Suriyachadkun C."/>
        </authorList>
    </citation>
    <scope>NUCLEOTIDE SEQUENCE [LARGE SCALE GENOMIC DNA]</scope>
    <source>
        <strain evidence="7 8">TBRC 11910</strain>
    </source>
</reference>
<accession>A0A848KR16</accession>
<gene>
    <name evidence="7" type="ORF">HH308_05620</name>
</gene>
<comment type="similarity">
    <text evidence="1">Belongs to the HIBADH-related family.</text>
</comment>
<evidence type="ECO:0000313" key="7">
    <source>
        <dbReference type="EMBL" id="NMO00692.1"/>
    </source>
</evidence>
<evidence type="ECO:0000313" key="8">
    <source>
        <dbReference type="Proteomes" id="UP000550729"/>
    </source>
</evidence>
<dbReference type="GO" id="GO:0016491">
    <property type="term" value="F:oxidoreductase activity"/>
    <property type="evidence" value="ECO:0007669"/>
    <property type="project" value="UniProtKB-KW"/>
</dbReference>
<protein>
    <submittedName>
        <fullName evidence="7">NAD(P)-dependent oxidoreductase</fullName>
    </submittedName>
</protein>
<dbReference type="InterPro" id="IPR051265">
    <property type="entry name" value="HIBADH-related_NP60_sf"/>
</dbReference>
<dbReference type="PANTHER" id="PTHR43580">
    <property type="entry name" value="OXIDOREDUCTASE GLYR1-RELATED"/>
    <property type="match status" value="1"/>
</dbReference>
<name>A0A848KR16_9ACTN</name>
<dbReference type="PIRSF" id="PIRSF000103">
    <property type="entry name" value="HIBADH"/>
    <property type="match status" value="1"/>
</dbReference>
<evidence type="ECO:0000259" key="5">
    <source>
        <dbReference type="Pfam" id="PF03446"/>
    </source>
</evidence>
<feature type="domain" description="6-phosphogluconate dehydrogenase NADP-binding" evidence="5">
    <location>
        <begin position="2"/>
        <end position="147"/>
    </location>
</feature>
<feature type="active site" evidence="4">
    <location>
        <position position="158"/>
    </location>
</feature>
<dbReference type="GO" id="GO:0051287">
    <property type="term" value="F:NAD binding"/>
    <property type="evidence" value="ECO:0007669"/>
    <property type="project" value="InterPro"/>
</dbReference>
<sequence>MQIGFAGLGRMGYPMAANLVAAGHSVFAFDPAASDIPDGVRLVEPAELARGPVSISMLPNGPTTRQLVSDGLCDAPADHLHVVMGTVGPDVVRDLAERSAAQIIDAPVSGSVAMAQSAAITTMVGASAQQFAIIQPILAAMTAAQFHAGPVGAGSIAKLAVNTVLAGLSEAIAEGLLIAEHGGLDLDSFYDILSAGAVGAPYVGYKRDAFLSPSTTPVAAPVSLIQKDLTLALELADRHGLDLPGARAANDVLTDAVSTGFASADMAEVLTVLKHKVAATSANLVDAHV</sequence>
<dbReference type="Pfam" id="PF03446">
    <property type="entry name" value="NAD_binding_2"/>
    <property type="match status" value="1"/>
</dbReference>
<dbReference type="InterPro" id="IPR029154">
    <property type="entry name" value="HIBADH-like_NADP-bd"/>
</dbReference>
<evidence type="ECO:0000256" key="4">
    <source>
        <dbReference type="PIRSR" id="PIRSR000103-1"/>
    </source>
</evidence>
<keyword evidence="3" id="KW-0520">NAD</keyword>
<evidence type="ECO:0000259" key="6">
    <source>
        <dbReference type="Pfam" id="PF14833"/>
    </source>
</evidence>
<evidence type="ECO:0000256" key="1">
    <source>
        <dbReference type="ARBA" id="ARBA00009080"/>
    </source>
</evidence>
<dbReference type="SUPFAM" id="SSF48179">
    <property type="entry name" value="6-phosphogluconate dehydrogenase C-terminal domain-like"/>
    <property type="match status" value="1"/>
</dbReference>
<feature type="domain" description="3-hydroxyisobutyrate dehydrogenase-like NAD-binding" evidence="6">
    <location>
        <begin position="152"/>
        <end position="272"/>
    </location>
</feature>
<proteinExistence type="inferred from homology"/>
<dbReference type="Pfam" id="PF14833">
    <property type="entry name" value="NAD_binding_11"/>
    <property type="match status" value="1"/>
</dbReference>
<evidence type="ECO:0000256" key="2">
    <source>
        <dbReference type="ARBA" id="ARBA00023002"/>
    </source>
</evidence>
<dbReference type="Gene3D" id="1.10.1040.10">
    <property type="entry name" value="N-(1-d-carboxylethyl)-l-norvaline Dehydrogenase, domain 2"/>
    <property type="match status" value="1"/>
</dbReference>
<dbReference type="SUPFAM" id="SSF51735">
    <property type="entry name" value="NAD(P)-binding Rossmann-fold domains"/>
    <property type="match status" value="1"/>
</dbReference>
<dbReference type="InterPro" id="IPR006115">
    <property type="entry name" value="6PGDH_NADP-bd"/>
</dbReference>
<organism evidence="7 8">
    <name type="scientific">Gordonia asplenii</name>
    <dbReference type="NCBI Taxonomy" id="2725283"/>
    <lineage>
        <taxon>Bacteria</taxon>
        <taxon>Bacillati</taxon>
        <taxon>Actinomycetota</taxon>
        <taxon>Actinomycetes</taxon>
        <taxon>Mycobacteriales</taxon>
        <taxon>Gordoniaceae</taxon>
        <taxon>Gordonia</taxon>
    </lineage>
</organism>
<dbReference type="InterPro" id="IPR015815">
    <property type="entry name" value="HIBADH-related"/>
</dbReference>
<comment type="caution">
    <text evidence="7">The sequence shown here is derived from an EMBL/GenBank/DDBJ whole genome shotgun (WGS) entry which is preliminary data.</text>
</comment>
<dbReference type="PANTHER" id="PTHR43580:SF2">
    <property type="entry name" value="CYTOKINE-LIKE NUCLEAR FACTOR N-PAC"/>
    <property type="match status" value="1"/>
</dbReference>
<dbReference type="Proteomes" id="UP000550729">
    <property type="component" value="Unassembled WGS sequence"/>
</dbReference>
<dbReference type="GO" id="GO:0050661">
    <property type="term" value="F:NADP binding"/>
    <property type="evidence" value="ECO:0007669"/>
    <property type="project" value="InterPro"/>
</dbReference>
<dbReference type="RefSeq" id="WP_170193190.1">
    <property type="nucleotide sequence ID" value="NZ_JABBNB010000004.1"/>
</dbReference>
<keyword evidence="8" id="KW-1185">Reference proteome</keyword>
<dbReference type="InterPro" id="IPR036291">
    <property type="entry name" value="NAD(P)-bd_dom_sf"/>
</dbReference>
<dbReference type="AlphaFoldDB" id="A0A848KR16"/>
<dbReference type="InterPro" id="IPR013328">
    <property type="entry name" value="6PGD_dom2"/>
</dbReference>
<dbReference type="Gene3D" id="3.40.50.720">
    <property type="entry name" value="NAD(P)-binding Rossmann-like Domain"/>
    <property type="match status" value="1"/>
</dbReference>
<evidence type="ECO:0000256" key="3">
    <source>
        <dbReference type="ARBA" id="ARBA00023027"/>
    </source>
</evidence>
<keyword evidence="2" id="KW-0560">Oxidoreductase</keyword>
<dbReference type="EMBL" id="JABBNB010000004">
    <property type="protein sequence ID" value="NMO00692.1"/>
    <property type="molecule type" value="Genomic_DNA"/>
</dbReference>